<evidence type="ECO:0000313" key="2">
    <source>
        <dbReference type="EMBL" id="MZR14782.1"/>
    </source>
</evidence>
<evidence type="ECO:0000313" key="3">
    <source>
        <dbReference type="Proteomes" id="UP000467322"/>
    </source>
</evidence>
<proteinExistence type="predicted"/>
<dbReference type="RefSeq" id="WP_161352883.1">
    <property type="nucleotide sequence ID" value="NZ_WTUX01000019.1"/>
</dbReference>
<keyword evidence="3" id="KW-1185">Reference proteome</keyword>
<feature type="signal peptide" evidence="1">
    <location>
        <begin position="1"/>
        <end position="20"/>
    </location>
</feature>
<reference evidence="2 3" key="1">
    <citation type="submission" date="2019-12" db="EMBL/GenBank/DDBJ databases">
        <title>Maritimibacter sp. nov. sp. isolated from sea sand.</title>
        <authorList>
            <person name="Kim J."/>
            <person name="Jeong S.E."/>
            <person name="Jung H.S."/>
            <person name="Jeon C.O."/>
        </authorList>
    </citation>
    <scope>NUCLEOTIDE SEQUENCE [LARGE SCALE GENOMIC DNA]</scope>
    <source>
        <strain evidence="2 3">DP07</strain>
    </source>
</reference>
<dbReference type="InterPro" id="IPR029058">
    <property type="entry name" value="AB_hydrolase_fold"/>
</dbReference>
<dbReference type="Proteomes" id="UP000467322">
    <property type="component" value="Unassembled WGS sequence"/>
</dbReference>
<feature type="chain" id="PRO_5032378565" evidence="1">
    <location>
        <begin position="21"/>
        <end position="248"/>
    </location>
</feature>
<dbReference type="Gene3D" id="3.40.50.1820">
    <property type="entry name" value="alpha/beta hydrolase"/>
    <property type="match status" value="1"/>
</dbReference>
<dbReference type="PANTHER" id="PTHR37946">
    <property type="entry name" value="SLL1969 PROTEIN"/>
    <property type="match status" value="1"/>
</dbReference>
<keyword evidence="2" id="KW-0378">Hydrolase</keyword>
<dbReference type="SUPFAM" id="SSF53474">
    <property type="entry name" value="alpha/beta-Hydrolases"/>
    <property type="match status" value="1"/>
</dbReference>
<name>A0A845M6B7_9RHOB</name>
<dbReference type="EMBL" id="WTUX01000019">
    <property type="protein sequence ID" value="MZR14782.1"/>
    <property type="molecule type" value="Genomic_DNA"/>
</dbReference>
<dbReference type="PANTHER" id="PTHR37946:SF1">
    <property type="entry name" value="SLL1969 PROTEIN"/>
    <property type="match status" value="1"/>
</dbReference>
<dbReference type="GO" id="GO:0016787">
    <property type="term" value="F:hydrolase activity"/>
    <property type="evidence" value="ECO:0007669"/>
    <property type="project" value="UniProtKB-KW"/>
</dbReference>
<accession>A0A845M6B7</accession>
<gene>
    <name evidence="2" type="ORF">GQE99_17310</name>
</gene>
<evidence type="ECO:0000256" key="1">
    <source>
        <dbReference type="SAM" id="SignalP"/>
    </source>
</evidence>
<comment type="caution">
    <text evidence="2">The sequence shown here is derived from an EMBL/GenBank/DDBJ whole genome shotgun (WGS) entry which is preliminary data.</text>
</comment>
<keyword evidence="1" id="KW-0732">Signal</keyword>
<dbReference type="AlphaFoldDB" id="A0A845M6B7"/>
<protein>
    <submittedName>
        <fullName evidence="2">Alpha/beta hydrolase</fullName>
    </submittedName>
</protein>
<sequence length="248" mass="26760">MKRLFASILILSALALPARADCVVLLHGLARTPNSLLVMKEALELAGYQVVNRDYPSTEAPIAELVDEAVPGAVGQCGRQKVHFVTHSLGGILVRAWLEDNRPVDMGRVVMLAPPNKGSEVVDTFGDLAPFEWIMGPAGVELGTGPGSTPNRLGLPHFELGVIAGNRSLNPILSSMLDGADDGKVSVESTRIRGMQDHIVLPVTHTFMMSNPLVIAEVLEFLATGRFDHDMTIADVFDRIAREAGYRD</sequence>
<organism evidence="2 3">
    <name type="scientific">Maritimibacter harenae</name>
    <dbReference type="NCBI Taxonomy" id="2606218"/>
    <lineage>
        <taxon>Bacteria</taxon>
        <taxon>Pseudomonadati</taxon>
        <taxon>Pseudomonadota</taxon>
        <taxon>Alphaproteobacteria</taxon>
        <taxon>Rhodobacterales</taxon>
        <taxon>Roseobacteraceae</taxon>
        <taxon>Maritimibacter</taxon>
    </lineage>
</organism>